<dbReference type="Gene3D" id="3.30.420.10">
    <property type="entry name" value="Ribonuclease H-like superfamily/Ribonuclease H"/>
    <property type="match status" value="1"/>
</dbReference>
<dbReference type="InterPro" id="IPR047021">
    <property type="entry name" value="REXO1/3/4-like"/>
</dbReference>
<feature type="compositionally biased region" description="Basic residues" evidence="8">
    <location>
        <begin position="221"/>
        <end position="231"/>
    </location>
</feature>
<evidence type="ECO:0000256" key="1">
    <source>
        <dbReference type="ARBA" id="ARBA00004123"/>
    </source>
</evidence>
<sequence length="248" mass="28398">MSIIINRNEISSNWKNLATTLPVGTNKKKKIEILESSIRQPKLTKAVCLDCEMVGIGEMGLDNMLARISIVNQLGQCLYDKYVNPTEPIIDYRTSISGITEKHLQNGIPLDVIQKEVSNIIEHRILVGHAIHNDLQVLFLSHPKRRIRDTQRYKGFRSLFNGGLPSLKSLADKILGLKIQTGAHDSVEDARITMQLYVQHRREWEKSLREKKSLTSEEKHKRIRARQKQKQLQKSSSSSRVKKTNNLI</sequence>
<dbReference type="EMBL" id="CAJNOL010000108">
    <property type="protein sequence ID" value="CAF0852329.1"/>
    <property type="molecule type" value="Genomic_DNA"/>
</dbReference>
<keyword evidence="5" id="KW-0378">Hydrolase</keyword>
<evidence type="ECO:0000256" key="4">
    <source>
        <dbReference type="ARBA" id="ARBA00022722"/>
    </source>
</evidence>
<protein>
    <recommendedName>
        <fullName evidence="3">RNA exonuclease 4</fullName>
    </recommendedName>
</protein>
<dbReference type="Pfam" id="PF00929">
    <property type="entry name" value="RNase_T"/>
    <property type="match status" value="1"/>
</dbReference>
<dbReference type="AlphaFoldDB" id="A0A813W3W7"/>
<feature type="domain" description="Exonuclease" evidence="9">
    <location>
        <begin position="45"/>
        <end position="206"/>
    </location>
</feature>
<dbReference type="InterPro" id="IPR013520">
    <property type="entry name" value="Ribonucl_H"/>
</dbReference>
<keyword evidence="6" id="KW-0269">Exonuclease</keyword>
<evidence type="ECO:0000256" key="7">
    <source>
        <dbReference type="ARBA" id="ARBA00023242"/>
    </source>
</evidence>
<evidence type="ECO:0000256" key="6">
    <source>
        <dbReference type="ARBA" id="ARBA00022839"/>
    </source>
</evidence>
<dbReference type="CDD" id="cd06144">
    <property type="entry name" value="REX4_like"/>
    <property type="match status" value="1"/>
</dbReference>
<dbReference type="GO" id="GO:0003676">
    <property type="term" value="F:nucleic acid binding"/>
    <property type="evidence" value="ECO:0007669"/>
    <property type="project" value="InterPro"/>
</dbReference>
<keyword evidence="7" id="KW-0539">Nucleus</keyword>
<keyword evidence="4" id="KW-0540">Nuclease</keyword>
<comment type="caution">
    <text evidence="10">The sequence shown here is derived from an EMBL/GenBank/DDBJ whole genome shotgun (WGS) entry which is preliminary data.</text>
</comment>
<dbReference type="SMART" id="SM00479">
    <property type="entry name" value="EXOIII"/>
    <property type="match status" value="1"/>
</dbReference>
<feature type="compositionally biased region" description="Basic and acidic residues" evidence="8">
    <location>
        <begin position="208"/>
        <end position="220"/>
    </location>
</feature>
<evidence type="ECO:0000313" key="10">
    <source>
        <dbReference type="EMBL" id="CAF0852329.1"/>
    </source>
</evidence>
<evidence type="ECO:0000256" key="5">
    <source>
        <dbReference type="ARBA" id="ARBA00022801"/>
    </source>
</evidence>
<evidence type="ECO:0000313" key="11">
    <source>
        <dbReference type="Proteomes" id="UP000663870"/>
    </source>
</evidence>
<keyword evidence="11" id="KW-1185">Reference proteome</keyword>
<dbReference type="GO" id="GO:0006364">
    <property type="term" value="P:rRNA processing"/>
    <property type="evidence" value="ECO:0007669"/>
    <property type="project" value="InterPro"/>
</dbReference>
<comment type="similarity">
    <text evidence="2">Belongs to the REXO4 family.</text>
</comment>
<dbReference type="InterPro" id="IPR036397">
    <property type="entry name" value="RNaseH_sf"/>
</dbReference>
<proteinExistence type="inferred from homology"/>
<evidence type="ECO:0000256" key="8">
    <source>
        <dbReference type="SAM" id="MobiDB-lite"/>
    </source>
</evidence>
<dbReference type="InterPro" id="IPR037431">
    <property type="entry name" value="REX4_DEDDh_dom"/>
</dbReference>
<dbReference type="FunFam" id="3.30.420.10:FF:000007">
    <property type="entry name" value="Interferon-stimulated exonuclease gene 20"/>
    <property type="match status" value="1"/>
</dbReference>
<name>A0A813W3W7_9BILA</name>
<accession>A0A813W3W7</accession>
<evidence type="ECO:0000259" key="9">
    <source>
        <dbReference type="SMART" id="SM00479"/>
    </source>
</evidence>
<gene>
    <name evidence="10" type="ORF">JXQ802_LOCUS6755</name>
</gene>
<feature type="region of interest" description="Disordered" evidence="8">
    <location>
        <begin position="208"/>
        <end position="248"/>
    </location>
</feature>
<organism evidence="10 11">
    <name type="scientific">Rotaria sordida</name>
    <dbReference type="NCBI Taxonomy" id="392033"/>
    <lineage>
        <taxon>Eukaryota</taxon>
        <taxon>Metazoa</taxon>
        <taxon>Spiralia</taxon>
        <taxon>Gnathifera</taxon>
        <taxon>Rotifera</taxon>
        <taxon>Eurotatoria</taxon>
        <taxon>Bdelloidea</taxon>
        <taxon>Philodinida</taxon>
        <taxon>Philodinidae</taxon>
        <taxon>Rotaria</taxon>
    </lineage>
</organism>
<evidence type="ECO:0000256" key="3">
    <source>
        <dbReference type="ARBA" id="ARBA00016937"/>
    </source>
</evidence>
<evidence type="ECO:0000256" key="2">
    <source>
        <dbReference type="ARBA" id="ARBA00010489"/>
    </source>
</evidence>
<dbReference type="GO" id="GO:0005634">
    <property type="term" value="C:nucleus"/>
    <property type="evidence" value="ECO:0007669"/>
    <property type="project" value="UniProtKB-SubCell"/>
</dbReference>
<dbReference type="SUPFAM" id="SSF53098">
    <property type="entry name" value="Ribonuclease H-like"/>
    <property type="match status" value="1"/>
</dbReference>
<dbReference type="PANTHER" id="PTHR12801">
    <property type="entry name" value="RNA EXONUCLEASE REXO1 / RECO3 FAMILY MEMBER-RELATED"/>
    <property type="match status" value="1"/>
</dbReference>
<dbReference type="Proteomes" id="UP000663870">
    <property type="component" value="Unassembled WGS sequence"/>
</dbReference>
<dbReference type="InterPro" id="IPR012337">
    <property type="entry name" value="RNaseH-like_sf"/>
</dbReference>
<dbReference type="GO" id="GO:0008408">
    <property type="term" value="F:3'-5' exonuclease activity"/>
    <property type="evidence" value="ECO:0007669"/>
    <property type="project" value="InterPro"/>
</dbReference>
<dbReference type="PANTHER" id="PTHR12801:SF158">
    <property type="entry name" value="RNA EXONUCLEASE 4"/>
    <property type="match status" value="1"/>
</dbReference>
<reference evidence="10" key="1">
    <citation type="submission" date="2021-02" db="EMBL/GenBank/DDBJ databases">
        <authorList>
            <person name="Nowell W R."/>
        </authorList>
    </citation>
    <scope>NUCLEOTIDE SEQUENCE</scope>
</reference>
<comment type="subcellular location">
    <subcellularLocation>
        <location evidence="1">Nucleus</location>
    </subcellularLocation>
</comment>